<dbReference type="KEGG" id="btab:109034382"/>
<keyword evidence="4" id="KW-1185">Reference proteome</keyword>
<keyword evidence="2" id="KW-0812">Transmembrane</keyword>
<feature type="compositionally biased region" description="Polar residues" evidence="1">
    <location>
        <begin position="415"/>
        <end position="426"/>
    </location>
</feature>
<organism evidence="3 4">
    <name type="scientific">Bemisia tabaci</name>
    <name type="common">Sweetpotato whitefly</name>
    <name type="synonym">Aleurodes tabaci</name>
    <dbReference type="NCBI Taxonomy" id="7038"/>
    <lineage>
        <taxon>Eukaryota</taxon>
        <taxon>Metazoa</taxon>
        <taxon>Ecdysozoa</taxon>
        <taxon>Arthropoda</taxon>
        <taxon>Hexapoda</taxon>
        <taxon>Insecta</taxon>
        <taxon>Pterygota</taxon>
        <taxon>Neoptera</taxon>
        <taxon>Paraneoptera</taxon>
        <taxon>Hemiptera</taxon>
        <taxon>Sternorrhyncha</taxon>
        <taxon>Aleyrodoidea</taxon>
        <taxon>Aleyrodidae</taxon>
        <taxon>Aleyrodinae</taxon>
        <taxon>Bemisia</taxon>
    </lineage>
</organism>
<reference evidence="3" key="1">
    <citation type="submission" date="2021-12" db="EMBL/GenBank/DDBJ databases">
        <authorList>
            <person name="King R."/>
        </authorList>
    </citation>
    <scope>NUCLEOTIDE SEQUENCE</scope>
</reference>
<evidence type="ECO:0000313" key="3">
    <source>
        <dbReference type="EMBL" id="CAH0388318.1"/>
    </source>
</evidence>
<gene>
    <name evidence="3" type="ORF">BEMITA_LOCUS7236</name>
</gene>
<feature type="region of interest" description="Disordered" evidence="1">
    <location>
        <begin position="467"/>
        <end position="490"/>
    </location>
</feature>
<feature type="transmembrane region" description="Helical" evidence="2">
    <location>
        <begin position="60"/>
        <end position="82"/>
    </location>
</feature>
<keyword evidence="2" id="KW-1133">Transmembrane helix</keyword>
<feature type="transmembrane region" description="Helical" evidence="2">
    <location>
        <begin position="121"/>
        <end position="140"/>
    </location>
</feature>
<feature type="compositionally biased region" description="Basic and acidic residues" evidence="1">
    <location>
        <begin position="472"/>
        <end position="484"/>
    </location>
</feature>
<proteinExistence type="predicted"/>
<dbReference type="EMBL" id="OU963865">
    <property type="protein sequence ID" value="CAH0388318.1"/>
    <property type="molecule type" value="Genomic_DNA"/>
</dbReference>
<evidence type="ECO:0000256" key="2">
    <source>
        <dbReference type="SAM" id="Phobius"/>
    </source>
</evidence>
<feature type="compositionally biased region" description="Basic and acidic residues" evidence="1">
    <location>
        <begin position="373"/>
        <end position="386"/>
    </location>
</feature>
<name>A0A9P0ABM5_BEMTA</name>
<feature type="region of interest" description="Disordered" evidence="1">
    <location>
        <begin position="415"/>
        <end position="447"/>
    </location>
</feature>
<feature type="region of interest" description="Disordered" evidence="1">
    <location>
        <begin position="338"/>
        <end position="386"/>
    </location>
</feature>
<accession>A0A9P0ABM5</accession>
<dbReference type="Proteomes" id="UP001152759">
    <property type="component" value="Chromosome 4"/>
</dbReference>
<keyword evidence="2" id="KW-0472">Membrane</keyword>
<dbReference type="AlphaFoldDB" id="A0A9P0ABM5"/>
<protein>
    <submittedName>
        <fullName evidence="3">Uncharacterized protein</fullName>
    </submittedName>
</protein>
<feature type="compositionally biased region" description="Basic and acidic residues" evidence="1">
    <location>
        <begin position="344"/>
        <end position="362"/>
    </location>
</feature>
<evidence type="ECO:0000313" key="4">
    <source>
        <dbReference type="Proteomes" id="UP001152759"/>
    </source>
</evidence>
<evidence type="ECO:0000256" key="1">
    <source>
        <dbReference type="SAM" id="MobiDB-lite"/>
    </source>
</evidence>
<feature type="region of interest" description="Disordered" evidence="1">
    <location>
        <begin position="503"/>
        <end position="525"/>
    </location>
</feature>
<feature type="transmembrane region" description="Helical" evidence="2">
    <location>
        <begin position="6"/>
        <end position="24"/>
    </location>
</feature>
<feature type="transmembrane region" description="Helical" evidence="2">
    <location>
        <begin position="94"/>
        <end position="114"/>
    </location>
</feature>
<sequence length="552" mass="61713">MGGCDGWAFLKLVELILCIICLLYKKWSDEEASRLFYINEKASAEWPLLNKVTWGEAGSLFADITYGSYVIITFALLIGHCVGELQHSHRMETILMGLGALLFIGVGCLEICGVDLLQHELVDNAIILGILSIVTGMIFLSDIGTITRRNGPKTVNYQTQNLRIAHEKSQGKHAAFVPEKPAEVTKVEVVTTEPSAPHGQTNGHYNGHVEDHTRIAHEWSREAKAKEKVKNARNKEISKADIVISNPMQTASYPVEGTVTYGIDQPDYEVKARSKSAHVANGYPMAGMVPMGELRSSLRKRMERQEQHGRRSHEEEKAIIEMDLRKIEGTDLAHRRGSITDSYASEKDHTHSTYYESKEHTKIVSRPTNLRFAPDRSRSPQRFRDPYYDASFRGLSREKRHLSKSMDDNLSDLRAQSPTVTSSQKTPPGHSPQGRGGPEESSDESVTLQLPSVSYLLADRGKKVQPTLAHSPLERVADHKDHRNGSNNTDKYYYGAQQTVFNPPAGDLKSSPKSPRDPGYVLHTASKWPTATVTESDSKVRWSVNARTQNMR</sequence>